<keyword evidence="9" id="KW-1185">Reference proteome</keyword>
<evidence type="ECO:0000256" key="1">
    <source>
        <dbReference type="ARBA" id="ARBA00010940"/>
    </source>
</evidence>
<proteinExistence type="inferred from homology"/>
<feature type="compositionally biased region" description="Polar residues" evidence="6">
    <location>
        <begin position="289"/>
        <end position="302"/>
    </location>
</feature>
<dbReference type="InterPro" id="IPR003316">
    <property type="entry name" value="E2F_WHTH_DNA-bd_dom"/>
</dbReference>
<dbReference type="Gene3D" id="1.10.10.10">
    <property type="entry name" value="Winged helix-like DNA-binding domain superfamily/Winged helix DNA-binding domain"/>
    <property type="match status" value="2"/>
</dbReference>
<feature type="region of interest" description="Disordered" evidence="6">
    <location>
        <begin position="277"/>
        <end position="322"/>
    </location>
</feature>
<dbReference type="Proteomes" id="UP000663828">
    <property type="component" value="Unassembled WGS sequence"/>
</dbReference>
<accession>A0A813W4G0</accession>
<dbReference type="PANTHER" id="PTHR12081:SF7">
    <property type="entry name" value="TRANSCRIPTION FACTOR EFL-3"/>
    <property type="match status" value="1"/>
</dbReference>
<dbReference type="SMART" id="SM01372">
    <property type="entry name" value="E2F_TDP"/>
    <property type="match status" value="2"/>
</dbReference>
<dbReference type="AlphaFoldDB" id="A0A813W4G0"/>
<comment type="caution">
    <text evidence="8">The sequence shown here is derived from an EMBL/GenBank/DDBJ whole genome shotgun (WGS) entry which is preliminary data.</text>
</comment>
<evidence type="ECO:0000259" key="7">
    <source>
        <dbReference type="SMART" id="SM01372"/>
    </source>
</evidence>
<dbReference type="InterPro" id="IPR015633">
    <property type="entry name" value="E2F"/>
</dbReference>
<gene>
    <name evidence="8" type="ORF">XAT740_LOCUS5465</name>
</gene>
<dbReference type="SUPFAM" id="SSF46785">
    <property type="entry name" value="Winged helix' DNA-binding domain"/>
    <property type="match status" value="2"/>
</dbReference>
<comment type="similarity">
    <text evidence="1 5">Belongs to the E2F/DP family.</text>
</comment>
<organism evidence="8 9">
    <name type="scientific">Adineta ricciae</name>
    <name type="common">Rotifer</name>
    <dbReference type="NCBI Taxonomy" id="249248"/>
    <lineage>
        <taxon>Eukaryota</taxon>
        <taxon>Metazoa</taxon>
        <taxon>Spiralia</taxon>
        <taxon>Gnathifera</taxon>
        <taxon>Rotifera</taxon>
        <taxon>Eurotatoria</taxon>
        <taxon>Bdelloidea</taxon>
        <taxon>Adinetida</taxon>
        <taxon>Adinetidae</taxon>
        <taxon>Adineta</taxon>
    </lineage>
</organism>
<feature type="region of interest" description="Disordered" evidence="6">
    <location>
        <begin position="380"/>
        <end position="420"/>
    </location>
</feature>
<dbReference type="InterPro" id="IPR036388">
    <property type="entry name" value="WH-like_DNA-bd_sf"/>
</dbReference>
<evidence type="ECO:0000313" key="8">
    <source>
        <dbReference type="EMBL" id="CAF0850684.1"/>
    </source>
</evidence>
<keyword evidence="3 5" id="KW-0238">DNA-binding</keyword>
<feature type="domain" description="E2F/DP family winged-helix DNA-binding" evidence="7">
    <location>
        <begin position="4"/>
        <end position="43"/>
    </location>
</feature>
<evidence type="ECO:0000256" key="4">
    <source>
        <dbReference type="ARBA" id="ARBA00023163"/>
    </source>
</evidence>
<evidence type="ECO:0000256" key="3">
    <source>
        <dbReference type="ARBA" id="ARBA00023125"/>
    </source>
</evidence>
<dbReference type="GO" id="GO:0090575">
    <property type="term" value="C:RNA polymerase II transcription regulator complex"/>
    <property type="evidence" value="ECO:0007669"/>
    <property type="project" value="TreeGrafter"/>
</dbReference>
<keyword evidence="2 5" id="KW-0805">Transcription regulation</keyword>
<dbReference type="GO" id="GO:0000981">
    <property type="term" value="F:DNA-binding transcription factor activity, RNA polymerase II-specific"/>
    <property type="evidence" value="ECO:0007669"/>
    <property type="project" value="TreeGrafter"/>
</dbReference>
<feature type="compositionally biased region" description="Polar residues" evidence="6">
    <location>
        <begin position="380"/>
        <end position="392"/>
    </location>
</feature>
<dbReference type="InterPro" id="IPR036390">
    <property type="entry name" value="WH_DNA-bd_sf"/>
</dbReference>
<feature type="domain" description="E2F/DP family winged-helix DNA-binding" evidence="7">
    <location>
        <begin position="116"/>
        <end position="202"/>
    </location>
</feature>
<evidence type="ECO:0000256" key="2">
    <source>
        <dbReference type="ARBA" id="ARBA00023015"/>
    </source>
</evidence>
<dbReference type="Pfam" id="PF02319">
    <property type="entry name" value="WHD_E2F_TDP"/>
    <property type="match status" value="2"/>
</dbReference>
<protein>
    <recommendedName>
        <fullName evidence="7">E2F/DP family winged-helix DNA-binding domain-containing protein</fullName>
    </recommendedName>
</protein>
<name>A0A813W4G0_ADIRI</name>
<comment type="subcellular location">
    <subcellularLocation>
        <location evidence="5">Nucleus</location>
    </subcellularLocation>
</comment>
<dbReference type="EMBL" id="CAJNOR010000235">
    <property type="protein sequence ID" value="CAF0850684.1"/>
    <property type="molecule type" value="Genomic_DNA"/>
</dbReference>
<evidence type="ECO:0000256" key="5">
    <source>
        <dbReference type="RuleBase" id="RU003796"/>
    </source>
</evidence>
<keyword evidence="4 5" id="KW-0804">Transcription</keyword>
<keyword evidence="5" id="KW-0539">Nucleus</keyword>
<reference evidence="8" key="1">
    <citation type="submission" date="2021-02" db="EMBL/GenBank/DDBJ databases">
        <authorList>
            <person name="Nowell W R."/>
        </authorList>
    </citation>
    <scope>NUCLEOTIDE SEQUENCE</scope>
</reference>
<dbReference type="PANTHER" id="PTHR12081">
    <property type="entry name" value="TRANSCRIPTION FACTOR E2F"/>
    <property type="match status" value="1"/>
</dbReference>
<evidence type="ECO:0000256" key="6">
    <source>
        <dbReference type="SAM" id="MobiDB-lite"/>
    </source>
</evidence>
<sequence>MYPPNVHPKDLETKRRRIYDIVNVLESVETMSRIAKNQYQWHGLGNLGHTLSKLKTLAYKSGFVEFARSIREQIDQMVLSGQLNTGQGTQNEALKCIQIVSTGKNVSSSENDEVAREEKALGIMAQKFLMLFLTSDDRIVNIIFAAKVLLGDSKNEITEFGRYKTKVRRLYDIANVLSTINLITKVTDPSYRGPRPAFQYIGPRTEIIHHAENVVDFINSENTKSNSKHSLFDHFKRNLFLNCTIPRFDPRNGLLGLKSALDMNGRSSSGVTVTGVYSNTAGGDDDMQHPTSSENSLNTQHSPFYMPDTKKRKYSKQNDIDNQHKSILVPSIGFGNTSSMNFLPQITDSAYVQFAAHDSSFTYDSSNLISYNCPQTWSSNDDNSNASLINSKATRRRTSSVTPNGPKRPVGRPPKKLQQAKTDEIIVQQSESNSLIEPSSFSEQSLTVKRHPQDLQDINVDILTYQMRSVLPSISNSINLTNSLFKQEDIISPPATNVFQYDDDLIETNTLPSINSFMNKKYLL</sequence>
<dbReference type="GO" id="GO:0000978">
    <property type="term" value="F:RNA polymerase II cis-regulatory region sequence-specific DNA binding"/>
    <property type="evidence" value="ECO:0007669"/>
    <property type="project" value="InterPro"/>
</dbReference>
<evidence type="ECO:0000313" key="9">
    <source>
        <dbReference type="Proteomes" id="UP000663828"/>
    </source>
</evidence>